<evidence type="ECO:0000259" key="4">
    <source>
        <dbReference type="PROSITE" id="PS51399"/>
    </source>
</evidence>
<dbReference type="Gene3D" id="3.30.420.210">
    <property type="entry name" value="SEP domain"/>
    <property type="match status" value="1"/>
</dbReference>
<dbReference type="PANTHER" id="PTHR23333:SF20">
    <property type="entry name" value="NSFL1 COFACTOR P47"/>
    <property type="match status" value="1"/>
</dbReference>
<dbReference type="STRING" id="88036.D8SVD1"/>
<dbReference type="InParanoid" id="D8SVD1"/>
<evidence type="ECO:0000313" key="5">
    <source>
        <dbReference type="EMBL" id="EFJ11651.1"/>
    </source>
</evidence>
<feature type="compositionally biased region" description="Low complexity" evidence="2">
    <location>
        <begin position="72"/>
        <end position="83"/>
    </location>
</feature>
<dbReference type="GO" id="GO:0043161">
    <property type="term" value="P:proteasome-mediated ubiquitin-dependent protein catabolic process"/>
    <property type="evidence" value="ECO:0000318"/>
    <property type="project" value="GO_Central"/>
</dbReference>
<gene>
    <name evidence="5" type="ORF">SELMODRAFT_183048</name>
</gene>
<protein>
    <recommendedName>
        <fullName evidence="7">UBX domain-containing protein</fullName>
    </recommendedName>
</protein>
<dbReference type="Pfam" id="PF08059">
    <property type="entry name" value="SEP"/>
    <property type="match status" value="1"/>
</dbReference>
<dbReference type="SUPFAM" id="SSF54236">
    <property type="entry name" value="Ubiquitin-like"/>
    <property type="match status" value="1"/>
</dbReference>
<feature type="region of interest" description="Disordered" evidence="2">
    <location>
        <begin position="1"/>
        <end position="110"/>
    </location>
</feature>
<dbReference type="PANTHER" id="PTHR23333">
    <property type="entry name" value="UBX DOMAIN CONTAINING PROTEIN"/>
    <property type="match status" value="1"/>
</dbReference>
<accession>D8SVD1</accession>
<dbReference type="InterPro" id="IPR029071">
    <property type="entry name" value="Ubiquitin-like_domsf"/>
</dbReference>
<organism evidence="6">
    <name type="scientific">Selaginella moellendorffii</name>
    <name type="common">Spikemoss</name>
    <dbReference type="NCBI Taxonomy" id="88036"/>
    <lineage>
        <taxon>Eukaryota</taxon>
        <taxon>Viridiplantae</taxon>
        <taxon>Streptophyta</taxon>
        <taxon>Embryophyta</taxon>
        <taxon>Tracheophyta</taxon>
        <taxon>Lycopodiopsida</taxon>
        <taxon>Selaginellales</taxon>
        <taxon>Selaginellaceae</taxon>
        <taxon>Selaginella</taxon>
    </lineage>
</organism>
<dbReference type="Pfam" id="PF00789">
    <property type="entry name" value="UBX"/>
    <property type="match status" value="1"/>
</dbReference>
<dbReference type="eggNOG" id="KOG2086">
    <property type="taxonomic scope" value="Eukaryota"/>
</dbReference>
<sequence>MGDKKKKRGEVATLSDLKRAHESDSDSDGQEYYTGGEKSGMVVQDPANNKQNKDVDSIFNRALELGAQKGTGDVSSSSSRAKSGGFGGVGRTLAGGQASGAAAPDEESTPEPVFHTITFWRNGFTVNDGGLRRLDDPANIPFLQVREIEFLSIHRGECPRELDSRNPDIPVHVNLMKRDADWTPPPPAQQQYFFGAGRTLGSSQPPSSNDASDAAVTPAAPFRGIVVDEQKPFTSLQLRLADGTRMVARFNNHHTVGDIRGFIDAARAGGPKLYSLQVMGFPPKLLNDSSLTIQEAGLANAVVIQKSNA</sequence>
<keyword evidence="6" id="KW-1185">Reference proteome</keyword>
<dbReference type="GO" id="GO:0007030">
    <property type="term" value="P:Golgi organization"/>
    <property type="evidence" value="ECO:0000318"/>
    <property type="project" value="GO_Central"/>
</dbReference>
<dbReference type="PROSITE" id="PS51399">
    <property type="entry name" value="SEP"/>
    <property type="match status" value="1"/>
</dbReference>
<evidence type="ECO:0000256" key="1">
    <source>
        <dbReference type="ARBA" id="ARBA00022786"/>
    </source>
</evidence>
<proteinExistence type="predicted"/>
<dbReference type="OMA" id="NKDHTDK"/>
<dbReference type="InterPro" id="IPR036241">
    <property type="entry name" value="NSFL1C_SEP_dom_sf"/>
</dbReference>
<dbReference type="GO" id="GO:0005634">
    <property type="term" value="C:nucleus"/>
    <property type="evidence" value="ECO:0000318"/>
    <property type="project" value="GO_Central"/>
</dbReference>
<reference evidence="5 6" key="1">
    <citation type="journal article" date="2011" name="Science">
        <title>The Selaginella genome identifies genetic changes associated with the evolution of vascular plants.</title>
        <authorList>
            <person name="Banks J.A."/>
            <person name="Nishiyama T."/>
            <person name="Hasebe M."/>
            <person name="Bowman J.L."/>
            <person name="Gribskov M."/>
            <person name="dePamphilis C."/>
            <person name="Albert V.A."/>
            <person name="Aono N."/>
            <person name="Aoyama T."/>
            <person name="Ambrose B.A."/>
            <person name="Ashton N.W."/>
            <person name="Axtell M.J."/>
            <person name="Barker E."/>
            <person name="Barker M.S."/>
            <person name="Bennetzen J.L."/>
            <person name="Bonawitz N.D."/>
            <person name="Chapple C."/>
            <person name="Cheng C."/>
            <person name="Correa L.G."/>
            <person name="Dacre M."/>
            <person name="DeBarry J."/>
            <person name="Dreyer I."/>
            <person name="Elias M."/>
            <person name="Engstrom E.M."/>
            <person name="Estelle M."/>
            <person name="Feng L."/>
            <person name="Finet C."/>
            <person name="Floyd S.K."/>
            <person name="Frommer W.B."/>
            <person name="Fujita T."/>
            <person name="Gramzow L."/>
            <person name="Gutensohn M."/>
            <person name="Harholt J."/>
            <person name="Hattori M."/>
            <person name="Heyl A."/>
            <person name="Hirai T."/>
            <person name="Hiwatashi Y."/>
            <person name="Ishikawa M."/>
            <person name="Iwata M."/>
            <person name="Karol K.G."/>
            <person name="Koehler B."/>
            <person name="Kolukisaoglu U."/>
            <person name="Kubo M."/>
            <person name="Kurata T."/>
            <person name="Lalonde S."/>
            <person name="Li K."/>
            <person name="Li Y."/>
            <person name="Litt A."/>
            <person name="Lyons E."/>
            <person name="Manning G."/>
            <person name="Maruyama T."/>
            <person name="Michael T.P."/>
            <person name="Mikami K."/>
            <person name="Miyazaki S."/>
            <person name="Morinaga S."/>
            <person name="Murata T."/>
            <person name="Mueller-Roeber B."/>
            <person name="Nelson D.R."/>
            <person name="Obara M."/>
            <person name="Oguri Y."/>
            <person name="Olmstead R.G."/>
            <person name="Onodera N."/>
            <person name="Petersen B.L."/>
            <person name="Pils B."/>
            <person name="Prigge M."/>
            <person name="Rensing S.A."/>
            <person name="Riano-Pachon D.M."/>
            <person name="Roberts A.W."/>
            <person name="Sato Y."/>
            <person name="Scheller H.V."/>
            <person name="Schulz B."/>
            <person name="Schulz C."/>
            <person name="Shakirov E.V."/>
            <person name="Shibagaki N."/>
            <person name="Shinohara N."/>
            <person name="Shippen D.E."/>
            <person name="Soerensen I."/>
            <person name="Sotooka R."/>
            <person name="Sugimoto N."/>
            <person name="Sugita M."/>
            <person name="Sumikawa N."/>
            <person name="Tanurdzic M."/>
            <person name="Theissen G."/>
            <person name="Ulvskov P."/>
            <person name="Wakazuki S."/>
            <person name="Weng J.K."/>
            <person name="Willats W.W."/>
            <person name="Wipf D."/>
            <person name="Wolf P.G."/>
            <person name="Yang L."/>
            <person name="Zimmer A.D."/>
            <person name="Zhu Q."/>
            <person name="Mitros T."/>
            <person name="Hellsten U."/>
            <person name="Loque D."/>
            <person name="Otillar R."/>
            <person name="Salamov A."/>
            <person name="Schmutz J."/>
            <person name="Shapiro H."/>
            <person name="Lindquist E."/>
            <person name="Lucas S."/>
            <person name="Rokhsar D."/>
            <person name="Grigoriev I.V."/>
        </authorList>
    </citation>
    <scope>NUCLEOTIDE SEQUENCE [LARGE SCALE GENOMIC DNA]</scope>
</reference>
<dbReference type="InterPro" id="IPR001012">
    <property type="entry name" value="UBX_dom"/>
</dbReference>
<name>D8SVD1_SELML</name>
<dbReference type="GO" id="GO:0005829">
    <property type="term" value="C:cytosol"/>
    <property type="evidence" value="ECO:0000318"/>
    <property type="project" value="GO_Central"/>
</dbReference>
<dbReference type="GO" id="GO:0000045">
    <property type="term" value="P:autophagosome assembly"/>
    <property type="evidence" value="ECO:0000318"/>
    <property type="project" value="GO_Central"/>
</dbReference>
<dbReference type="HOGENOM" id="CLU_029402_4_0_1"/>
<dbReference type="SUPFAM" id="SSF102848">
    <property type="entry name" value="NSFL1 (p97 ATPase) cofactor p47, SEP domain"/>
    <property type="match status" value="1"/>
</dbReference>
<feature type="domain" description="UBX" evidence="3">
    <location>
        <begin position="229"/>
        <end position="306"/>
    </location>
</feature>
<dbReference type="KEGG" id="smo:SELMODRAFT_183048"/>
<dbReference type="Proteomes" id="UP000001514">
    <property type="component" value="Unassembled WGS sequence"/>
</dbReference>
<feature type="domain" description="SEP" evidence="4">
    <location>
        <begin position="112"/>
        <end position="183"/>
    </location>
</feature>
<evidence type="ECO:0000259" key="3">
    <source>
        <dbReference type="PROSITE" id="PS50033"/>
    </source>
</evidence>
<dbReference type="SMART" id="SM00166">
    <property type="entry name" value="UBX"/>
    <property type="match status" value="1"/>
</dbReference>
<dbReference type="CDD" id="cd01770">
    <property type="entry name" value="UBX_UBXN2"/>
    <property type="match status" value="1"/>
</dbReference>
<dbReference type="FunFam" id="3.10.20.90:FF:000179">
    <property type="entry name" value="Plant UBX domain-containing protein 4"/>
    <property type="match status" value="1"/>
</dbReference>
<dbReference type="GO" id="GO:0061025">
    <property type="term" value="P:membrane fusion"/>
    <property type="evidence" value="ECO:0000318"/>
    <property type="project" value="GO_Central"/>
</dbReference>
<dbReference type="EMBL" id="GL377645">
    <property type="protein sequence ID" value="EFJ11651.1"/>
    <property type="molecule type" value="Genomic_DNA"/>
</dbReference>
<dbReference type="GO" id="GO:0031468">
    <property type="term" value="P:nuclear membrane reassembly"/>
    <property type="evidence" value="ECO:0000318"/>
    <property type="project" value="GO_Central"/>
</dbReference>
<dbReference type="AlphaFoldDB" id="D8SVD1"/>
<dbReference type="FunCoup" id="D8SVD1">
    <property type="interactions" value="5117"/>
</dbReference>
<keyword evidence="1" id="KW-0833">Ubl conjugation pathway</keyword>
<evidence type="ECO:0000256" key="2">
    <source>
        <dbReference type="SAM" id="MobiDB-lite"/>
    </source>
</evidence>
<dbReference type="GO" id="GO:0043130">
    <property type="term" value="F:ubiquitin binding"/>
    <property type="evidence" value="ECO:0000318"/>
    <property type="project" value="GO_Central"/>
</dbReference>
<evidence type="ECO:0000313" key="6">
    <source>
        <dbReference type="Proteomes" id="UP000001514"/>
    </source>
</evidence>
<dbReference type="Gramene" id="EFJ11651">
    <property type="protein sequence ID" value="EFJ11651"/>
    <property type="gene ID" value="SELMODRAFT_183048"/>
</dbReference>
<dbReference type="PROSITE" id="PS50033">
    <property type="entry name" value="UBX"/>
    <property type="match status" value="1"/>
</dbReference>
<dbReference type="SMART" id="SM00553">
    <property type="entry name" value="SEP"/>
    <property type="match status" value="1"/>
</dbReference>
<dbReference type="Gene3D" id="3.10.20.90">
    <property type="entry name" value="Phosphatidylinositol 3-kinase Catalytic Subunit, Chain A, domain 1"/>
    <property type="match status" value="1"/>
</dbReference>
<evidence type="ECO:0008006" key="7">
    <source>
        <dbReference type="Google" id="ProtNLM"/>
    </source>
</evidence>
<dbReference type="InterPro" id="IPR012989">
    <property type="entry name" value="SEP_domain"/>
</dbReference>